<evidence type="ECO:0000313" key="3">
    <source>
        <dbReference type="Proteomes" id="UP000015105"/>
    </source>
</evidence>
<dbReference type="EnsemblPlants" id="AET5Gv20351300.8">
    <property type="protein sequence ID" value="AET5Gv20351300.8"/>
    <property type="gene ID" value="AET5Gv20351300"/>
</dbReference>
<name>A0A453K9I8_AEGTS</name>
<reference evidence="2" key="4">
    <citation type="submission" date="2019-03" db="UniProtKB">
        <authorList>
            <consortium name="EnsemblPlants"/>
        </authorList>
    </citation>
    <scope>IDENTIFICATION</scope>
</reference>
<feature type="transmembrane region" description="Helical" evidence="1">
    <location>
        <begin position="6"/>
        <end position="27"/>
    </location>
</feature>
<keyword evidence="1" id="KW-0812">Transmembrane</keyword>
<reference evidence="2" key="5">
    <citation type="journal article" date="2021" name="G3 (Bethesda)">
        <title>Aegilops tauschii genome assembly Aet v5.0 features greater sequence contiguity and improved annotation.</title>
        <authorList>
            <person name="Wang L."/>
            <person name="Zhu T."/>
            <person name="Rodriguez J.C."/>
            <person name="Deal K.R."/>
            <person name="Dubcovsky J."/>
            <person name="McGuire P.E."/>
            <person name="Lux T."/>
            <person name="Spannagl M."/>
            <person name="Mayer K.F.X."/>
            <person name="Baldrich P."/>
            <person name="Meyers B.C."/>
            <person name="Huo N."/>
            <person name="Gu Y.Q."/>
            <person name="Zhou H."/>
            <person name="Devos K.M."/>
            <person name="Bennetzen J.L."/>
            <person name="Unver T."/>
            <person name="Budak H."/>
            <person name="Gulick P.J."/>
            <person name="Galiba G."/>
            <person name="Kalapos B."/>
            <person name="Nelson D.R."/>
            <person name="Li P."/>
            <person name="You F.M."/>
            <person name="Luo M.C."/>
            <person name="Dvorak J."/>
        </authorList>
    </citation>
    <scope>NUCLEOTIDE SEQUENCE [LARGE SCALE GENOMIC DNA]</scope>
    <source>
        <strain evidence="2">cv. AL8/78</strain>
    </source>
</reference>
<keyword evidence="3" id="KW-1185">Reference proteome</keyword>
<reference evidence="2" key="3">
    <citation type="journal article" date="2017" name="Nature">
        <title>Genome sequence of the progenitor of the wheat D genome Aegilops tauschii.</title>
        <authorList>
            <person name="Luo M.C."/>
            <person name="Gu Y.Q."/>
            <person name="Puiu D."/>
            <person name="Wang H."/>
            <person name="Twardziok S.O."/>
            <person name="Deal K.R."/>
            <person name="Huo N."/>
            <person name="Zhu T."/>
            <person name="Wang L."/>
            <person name="Wang Y."/>
            <person name="McGuire P.E."/>
            <person name="Liu S."/>
            <person name="Long H."/>
            <person name="Ramasamy R.K."/>
            <person name="Rodriguez J.C."/>
            <person name="Van S.L."/>
            <person name="Yuan L."/>
            <person name="Wang Z."/>
            <person name="Xia Z."/>
            <person name="Xiao L."/>
            <person name="Anderson O.D."/>
            <person name="Ouyang S."/>
            <person name="Liang Y."/>
            <person name="Zimin A.V."/>
            <person name="Pertea G."/>
            <person name="Qi P."/>
            <person name="Bennetzen J.L."/>
            <person name="Dai X."/>
            <person name="Dawson M.W."/>
            <person name="Muller H.G."/>
            <person name="Kugler K."/>
            <person name="Rivarola-Duarte L."/>
            <person name="Spannagl M."/>
            <person name="Mayer K.F.X."/>
            <person name="Lu F.H."/>
            <person name="Bevan M.W."/>
            <person name="Leroy P."/>
            <person name="Li P."/>
            <person name="You F.M."/>
            <person name="Sun Q."/>
            <person name="Liu Z."/>
            <person name="Lyons E."/>
            <person name="Wicker T."/>
            <person name="Salzberg S.L."/>
            <person name="Devos K.M."/>
            <person name="Dvorak J."/>
        </authorList>
    </citation>
    <scope>NUCLEOTIDE SEQUENCE [LARGE SCALE GENOMIC DNA]</scope>
    <source>
        <strain evidence="2">cv. AL8/78</strain>
    </source>
</reference>
<keyword evidence="1" id="KW-1133">Transmembrane helix</keyword>
<sequence length="50" mass="5769">AVVCLIAHSILLFIILEVCCCILQYTFAVQPISWLVKGERSFLKEWRESV</sequence>
<proteinExistence type="predicted"/>
<dbReference type="Proteomes" id="UP000015105">
    <property type="component" value="Chromosome 5D"/>
</dbReference>
<reference evidence="3" key="1">
    <citation type="journal article" date="2014" name="Science">
        <title>Ancient hybridizations among the ancestral genomes of bread wheat.</title>
        <authorList>
            <consortium name="International Wheat Genome Sequencing Consortium,"/>
            <person name="Marcussen T."/>
            <person name="Sandve S.R."/>
            <person name="Heier L."/>
            <person name="Spannagl M."/>
            <person name="Pfeifer M."/>
            <person name="Jakobsen K.S."/>
            <person name="Wulff B.B."/>
            <person name="Steuernagel B."/>
            <person name="Mayer K.F."/>
            <person name="Olsen O.A."/>
        </authorList>
    </citation>
    <scope>NUCLEOTIDE SEQUENCE [LARGE SCALE GENOMIC DNA]</scope>
    <source>
        <strain evidence="3">cv. AL8/78</strain>
    </source>
</reference>
<dbReference type="AlphaFoldDB" id="A0A453K9I8"/>
<organism evidence="2 3">
    <name type="scientific">Aegilops tauschii subsp. strangulata</name>
    <name type="common">Goatgrass</name>
    <dbReference type="NCBI Taxonomy" id="200361"/>
    <lineage>
        <taxon>Eukaryota</taxon>
        <taxon>Viridiplantae</taxon>
        <taxon>Streptophyta</taxon>
        <taxon>Embryophyta</taxon>
        <taxon>Tracheophyta</taxon>
        <taxon>Spermatophyta</taxon>
        <taxon>Magnoliopsida</taxon>
        <taxon>Liliopsida</taxon>
        <taxon>Poales</taxon>
        <taxon>Poaceae</taxon>
        <taxon>BOP clade</taxon>
        <taxon>Pooideae</taxon>
        <taxon>Triticodae</taxon>
        <taxon>Triticeae</taxon>
        <taxon>Triticinae</taxon>
        <taxon>Aegilops</taxon>
    </lineage>
</organism>
<dbReference type="Gramene" id="AET5Gv20351300.8">
    <property type="protein sequence ID" value="AET5Gv20351300.8"/>
    <property type="gene ID" value="AET5Gv20351300"/>
</dbReference>
<accession>A0A453K9I8</accession>
<evidence type="ECO:0000313" key="2">
    <source>
        <dbReference type="EnsemblPlants" id="AET5Gv20351300.8"/>
    </source>
</evidence>
<reference evidence="3" key="2">
    <citation type="journal article" date="2017" name="Nat. Plants">
        <title>The Aegilops tauschii genome reveals multiple impacts of transposons.</title>
        <authorList>
            <person name="Zhao G."/>
            <person name="Zou C."/>
            <person name="Li K."/>
            <person name="Wang K."/>
            <person name="Li T."/>
            <person name="Gao L."/>
            <person name="Zhang X."/>
            <person name="Wang H."/>
            <person name="Yang Z."/>
            <person name="Liu X."/>
            <person name="Jiang W."/>
            <person name="Mao L."/>
            <person name="Kong X."/>
            <person name="Jiao Y."/>
            <person name="Jia J."/>
        </authorList>
    </citation>
    <scope>NUCLEOTIDE SEQUENCE [LARGE SCALE GENOMIC DNA]</scope>
    <source>
        <strain evidence="3">cv. AL8/78</strain>
    </source>
</reference>
<protein>
    <submittedName>
        <fullName evidence="2">Uncharacterized protein</fullName>
    </submittedName>
</protein>
<keyword evidence="1" id="KW-0472">Membrane</keyword>
<evidence type="ECO:0000256" key="1">
    <source>
        <dbReference type="SAM" id="Phobius"/>
    </source>
</evidence>